<keyword evidence="3" id="KW-1185">Reference proteome</keyword>
<dbReference type="InterPro" id="IPR029058">
    <property type="entry name" value="AB_hydrolase_fold"/>
</dbReference>
<name>A0ABS8IST6_9BURK</name>
<dbReference type="SUPFAM" id="SSF53474">
    <property type="entry name" value="alpha/beta-Hydrolases"/>
    <property type="match status" value="1"/>
</dbReference>
<evidence type="ECO:0000259" key="1">
    <source>
        <dbReference type="Pfam" id="PF07819"/>
    </source>
</evidence>
<dbReference type="Pfam" id="PF07819">
    <property type="entry name" value="PGAP1"/>
    <property type="match status" value="1"/>
</dbReference>
<dbReference type="InterPro" id="IPR012908">
    <property type="entry name" value="PGAP1-ab_dom-like"/>
</dbReference>
<dbReference type="RefSeq" id="WP_229432560.1">
    <property type="nucleotide sequence ID" value="NZ_JAJHPV010000013.1"/>
</dbReference>
<gene>
    <name evidence="2" type="ORF">LMJ30_11900</name>
</gene>
<reference evidence="2 3" key="1">
    <citation type="submission" date="2021-11" db="EMBL/GenBank/DDBJ databases">
        <authorList>
            <person name="Huq M.A."/>
        </authorList>
    </citation>
    <scope>NUCLEOTIDE SEQUENCE [LARGE SCALE GENOMIC DNA]</scope>
    <source>
        <strain evidence="2 3">MAHUQ-52</strain>
    </source>
</reference>
<evidence type="ECO:0000313" key="3">
    <source>
        <dbReference type="Proteomes" id="UP001198701"/>
    </source>
</evidence>
<proteinExistence type="predicted"/>
<dbReference type="Gene3D" id="3.40.50.1820">
    <property type="entry name" value="alpha/beta hydrolase"/>
    <property type="match status" value="1"/>
</dbReference>
<protein>
    <submittedName>
        <fullName evidence="2">GPI inositol-deacylase</fullName>
    </submittedName>
</protein>
<dbReference type="EMBL" id="JAJHPV010000013">
    <property type="protein sequence ID" value="MCC6071664.1"/>
    <property type="molecule type" value="Genomic_DNA"/>
</dbReference>
<accession>A0ABS8IST6</accession>
<feature type="domain" description="GPI inositol-deacylase PGAP1-like alpha/beta" evidence="1">
    <location>
        <begin position="260"/>
        <end position="297"/>
    </location>
</feature>
<evidence type="ECO:0000313" key="2">
    <source>
        <dbReference type="EMBL" id="MCC6071664.1"/>
    </source>
</evidence>
<organism evidence="2 3">
    <name type="scientific">Massilia agrisoli</name>
    <dbReference type="NCBI Taxonomy" id="2892444"/>
    <lineage>
        <taxon>Bacteria</taxon>
        <taxon>Pseudomonadati</taxon>
        <taxon>Pseudomonadota</taxon>
        <taxon>Betaproteobacteria</taxon>
        <taxon>Burkholderiales</taxon>
        <taxon>Oxalobacteraceae</taxon>
        <taxon>Telluria group</taxon>
        <taxon>Massilia</taxon>
    </lineage>
</organism>
<comment type="caution">
    <text evidence="2">The sequence shown here is derived from an EMBL/GenBank/DDBJ whole genome shotgun (WGS) entry which is preliminary data.</text>
</comment>
<sequence>MANEPHFPGFKLPTHPTLKKSRETQGFFTPVEDLIAQVHSVLPMRVLPIIFLPGIMGSNLRMTAERQKQMGRKANIAWRPDSIAEAERLLRGNAAMRQTQLDPQTTEVDVYDPLRNPTGDVNETADTRHDVIKVKHNLPLEVGINSPLLMDDPITARPRKSKAQKARERGWGEVFYKSYQTILEMCEQRLNTAFSGGKLDSWWTNIVNVPPIEWQAHSQPNLSPLDESALRKAVTNCWFPVHAMGYNWLESNRRSGIRVAERINHLIRQYQDQGFRCEKVIIVTHSMGGLVARALIHPKIGNMNEKVLGVVHGVMPAIGAGAAYKRMRCGFEDPGLVSLSPIASVTAKVLGNFGPEVTAVLGNAPGGLELLPSQAYGNNWLRVTHRGKTLKSLPKNADPYEEIYKLRGKWFGLLREEWINPAETEFGSSFENTCAHLDQAKAFHNEIACTYHDNSFAHYGADLKRAAWHKVVWDIAGDAEIANVEALKIVSDDGQGSLCLIAPGVQPSSCAAGPKFMARMQGPCDAGDQTVPLHSAEHQLQSGKFRGVFRQSGYEHQDSYKDDRALRSTLYSLVQIAQRMTWAE</sequence>
<dbReference type="Proteomes" id="UP001198701">
    <property type="component" value="Unassembled WGS sequence"/>
</dbReference>